<dbReference type="InterPro" id="IPR013762">
    <property type="entry name" value="Integrase-like_cat_sf"/>
</dbReference>
<dbReference type="AlphaFoldDB" id="A0A926EVR5"/>
<evidence type="ECO:0000313" key="8">
    <source>
        <dbReference type="Proteomes" id="UP000601171"/>
    </source>
</evidence>
<evidence type="ECO:0000256" key="2">
    <source>
        <dbReference type="ARBA" id="ARBA00023125"/>
    </source>
</evidence>
<comment type="caution">
    <text evidence="7">The sequence shown here is derived from an EMBL/GenBank/DDBJ whole genome shotgun (WGS) entry which is preliminary data.</text>
</comment>
<dbReference type="InterPro" id="IPR050090">
    <property type="entry name" value="Tyrosine_recombinase_XerCD"/>
</dbReference>
<accession>A0A926EVR5</accession>
<gene>
    <name evidence="7" type="ORF">H8707_09150</name>
</gene>
<keyword evidence="2 4" id="KW-0238">DNA-binding</keyword>
<evidence type="ECO:0000259" key="6">
    <source>
        <dbReference type="PROSITE" id="PS51900"/>
    </source>
</evidence>
<dbReference type="InterPro" id="IPR004107">
    <property type="entry name" value="Integrase_SAM-like_N"/>
</dbReference>
<dbReference type="InterPro" id="IPR002104">
    <property type="entry name" value="Integrase_catalytic"/>
</dbReference>
<dbReference type="GO" id="GO:0006310">
    <property type="term" value="P:DNA recombination"/>
    <property type="evidence" value="ECO:0007669"/>
    <property type="project" value="UniProtKB-KW"/>
</dbReference>
<keyword evidence="1" id="KW-0229">DNA integration</keyword>
<dbReference type="InterPro" id="IPR011010">
    <property type="entry name" value="DNA_brk_join_enz"/>
</dbReference>
<dbReference type="InterPro" id="IPR010998">
    <property type="entry name" value="Integrase_recombinase_N"/>
</dbReference>
<dbReference type="PROSITE" id="PS51900">
    <property type="entry name" value="CB"/>
    <property type="match status" value="1"/>
</dbReference>
<dbReference type="PANTHER" id="PTHR30349">
    <property type="entry name" value="PHAGE INTEGRASE-RELATED"/>
    <property type="match status" value="1"/>
</dbReference>
<dbReference type="RefSeq" id="WP_262429863.1">
    <property type="nucleotide sequence ID" value="NZ_JACRTG010000020.1"/>
</dbReference>
<dbReference type="Gene3D" id="1.10.443.10">
    <property type="entry name" value="Intergrase catalytic core"/>
    <property type="match status" value="1"/>
</dbReference>
<sequence>MWNKIIKEYLDYIKNEKKLSQNTIDAYISDINKLYNYASVNNITNFFDINKTIIITYLLYLQRNGKSSSTISRNLASIRCLFQYLLNKNIIKEDPTLNLKSPKKEKKYPNILSEEDMEELLNKPNMKNWKGARDKAILELICGTGLRVSEIINLNIEDLDIDNSHIIINDENKIRFIPIEKNVMSSIVYYIDVYRTSSIATEPLFVNYNNTRLTRQGFWKIIKYYSILIDKEITPQTLRNSFAVNQISNGIDIFTLQEIMGHIDISTTHNYSIIANKIN</sequence>
<organism evidence="7 8">
    <name type="scientific">Paratissierella segnis</name>
    <dbReference type="NCBI Taxonomy" id="2763679"/>
    <lineage>
        <taxon>Bacteria</taxon>
        <taxon>Bacillati</taxon>
        <taxon>Bacillota</taxon>
        <taxon>Tissierellia</taxon>
        <taxon>Tissierellales</taxon>
        <taxon>Tissierellaceae</taxon>
        <taxon>Paratissierella</taxon>
    </lineage>
</organism>
<evidence type="ECO:0000259" key="5">
    <source>
        <dbReference type="PROSITE" id="PS51898"/>
    </source>
</evidence>
<evidence type="ECO:0000256" key="1">
    <source>
        <dbReference type="ARBA" id="ARBA00022908"/>
    </source>
</evidence>
<proteinExistence type="predicted"/>
<dbReference type="SUPFAM" id="SSF56349">
    <property type="entry name" value="DNA breaking-rejoining enzymes"/>
    <property type="match status" value="1"/>
</dbReference>
<dbReference type="PROSITE" id="PS51898">
    <property type="entry name" value="TYR_RECOMBINASE"/>
    <property type="match status" value="1"/>
</dbReference>
<dbReference type="Pfam" id="PF00589">
    <property type="entry name" value="Phage_integrase"/>
    <property type="match status" value="1"/>
</dbReference>
<evidence type="ECO:0000313" key="7">
    <source>
        <dbReference type="EMBL" id="MBC8588407.1"/>
    </source>
</evidence>
<dbReference type="Pfam" id="PF02899">
    <property type="entry name" value="Phage_int_SAM_1"/>
    <property type="match status" value="1"/>
</dbReference>
<evidence type="ECO:0000256" key="3">
    <source>
        <dbReference type="ARBA" id="ARBA00023172"/>
    </source>
</evidence>
<protein>
    <submittedName>
        <fullName evidence="7">Tyrosine-type recombinase/integrase</fullName>
    </submittedName>
</protein>
<feature type="domain" description="Tyr recombinase" evidence="5">
    <location>
        <begin position="107"/>
        <end position="279"/>
    </location>
</feature>
<dbReference type="Proteomes" id="UP000601171">
    <property type="component" value="Unassembled WGS sequence"/>
</dbReference>
<dbReference type="InterPro" id="IPR044068">
    <property type="entry name" value="CB"/>
</dbReference>
<keyword evidence="3" id="KW-0233">DNA recombination</keyword>
<feature type="domain" description="Core-binding (CB)" evidence="6">
    <location>
        <begin position="1"/>
        <end position="86"/>
    </location>
</feature>
<dbReference type="Gene3D" id="1.10.150.130">
    <property type="match status" value="1"/>
</dbReference>
<evidence type="ECO:0000256" key="4">
    <source>
        <dbReference type="PROSITE-ProRule" id="PRU01248"/>
    </source>
</evidence>
<keyword evidence="8" id="KW-1185">Reference proteome</keyword>
<dbReference type="GO" id="GO:0015074">
    <property type="term" value="P:DNA integration"/>
    <property type="evidence" value="ECO:0007669"/>
    <property type="project" value="UniProtKB-KW"/>
</dbReference>
<reference evidence="7" key="1">
    <citation type="submission" date="2020-08" db="EMBL/GenBank/DDBJ databases">
        <title>Genome public.</title>
        <authorList>
            <person name="Liu C."/>
            <person name="Sun Q."/>
        </authorList>
    </citation>
    <scope>NUCLEOTIDE SEQUENCE</scope>
    <source>
        <strain evidence="7">BX21</strain>
    </source>
</reference>
<dbReference type="GO" id="GO:0003677">
    <property type="term" value="F:DNA binding"/>
    <property type="evidence" value="ECO:0007669"/>
    <property type="project" value="UniProtKB-UniRule"/>
</dbReference>
<name>A0A926EVR5_9FIRM</name>
<dbReference type="EMBL" id="JACRTG010000020">
    <property type="protein sequence ID" value="MBC8588407.1"/>
    <property type="molecule type" value="Genomic_DNA"/>
</dbReference>
<dbReference type="PANTHER" id="PTHR30349:SF81">
    <property type="entry name" value="TYROSINE RECOMBINASE XERC"/>
    <property type="match status" value="1"/>
</dbReference>